<reference evidence="2 3" key="1">
    <citation type="submission" date="2024-03" db="EMBL/GenBank/DDBJ databases">
        <title>Natural products discovery in diverse microorganisms through a two-stage MS feature dereplication strategy.</title>
        <authorList>
            <person name="Zhang R."/>
        </authorList>
    </citation>
    <scope>NUCLEOTIDE SEQUENCE [LARGE SCALE GENOMIC DNA]</scope>
    <source>
        <strain evidence="2 3">18930</strain>
    </source>
</reference>
<gene>
    <name evidence="2" type="ORF">WDS16_17025</name>
</gene>
<protein>
    <recommendedName>
        <fullName evidence="4">Integral membrane protein</fullName>
    </recommendedName>
</protein>
<evidence type="ECO:0000256" key="1">
    <source>
        <dbReference type="SAM" id="Phobius"/>
    </source>
</evidence>
<evidence type="ECO:0000313" key="2">
    <source>
        <dbReference type="EMBL" id="WXG66963.1"/>
    </source>
</evidence>
<organism evidence="2 3">
    <name type="scientific">Rhodococcus sovatensis</name>
    <dbReference type="NCBI Taxonomy" id="1805840"/>
    <lineage>
        <taxon>Bacteria</taxon>
        <taxon>Bacillati</taxon>
        <taxon>Actinomycetota</taxon>
        <taxon>Actinomycetes</taxon>
        <taxon>Mycobacteriales</taxon>
        <taxon>Nocardiaceae</taxon>
        <taxon>Rhodococcus</taxon>
    </lineage>
</organism>
<proteinExistence type="predicted"/>
<name>A0ABZ2PDC8_9NOCA</name>
<dbReference type="EMBL" id="CP147846">
    <property type="protein sequence ID" value="WXG66963.1"/>
    <property type="molecule type" value="Genomic_DNA"/>
</dbReference>
<keyword evidence="1" id="KW-0472">Membrane</keyword>
<keyword evidence="1" id="KW-0812">Transmembrane</keyword>
<evidence type="ECO:0008006" key="4">
    <source>
        <dbReference type="Google" id="ProtNLM"/>
    </source>
</evidence>
<dbReference type="RefSeq" id="WP_338886392.1">
    <property type="nucleotide sequence ID" value="NZ_CP147846.1"/>
</dbReference>
<sequence>METLAHTLDSLWQVVLVGLLLGAGLPAIFAVGLRALSVGEASNNSTGTTTAATARPAVATAAAVLCFAVVVAAIVAGILFIMKDFLDSTFGISVF</sequence>
<keyword evidence="3" id="KW-1185">Reference proteome</keyword>
<feature type="transmembrane region" description="Helical" evidence="1">
    <location>
        <begin position="12"/>
        <end position="36"/>
    </location>
</feature>
<accession>A0ABZ2PDC8</accession>
<dbReference type="Proteomes" id="UP001432000">
    <property type="component" value="Chromosome"/>
</dbReference>
<keyword evidence="1" id="KW-1133">Transmembrane helix</keyword>
<feature type="transmembrane region" description="Helical" evidence="1">
    <location>
        <begin position="57"/>
        <end position="81"/>
    </location>
</feature>
<evidence type="ECO:0000313" key="3">
    <source>
        <dbReference type="Proteomes" id="UP001432000"/>
    </source>
</evidence>